<dbReference type="InterPro" id="IPR012337">
    <property type="entry name" value="RNaseH-like_sf"/>
</dbReference>
<feature type="region of interest" description="Disordered" evidence="4">
    <location>
        <begin position="439"/>
        <end position="470"/>
    </location>
</feature>
<dbReference type="PANTHER" id="PTHR13620:SF104">
    <property type="entry name" value="EXONUCLEASE 3'-5' DOMAIN-CONTAINING PROTEIN 2"/>
    <property type="match status" value="1"/>
</dbReference>
<evidence type="ECO:0000256" key="4">
    <source>
        <dbReference type="SAM" id="MobiDB-lite"/>
    </source>
</evidence>
<keyword evidence="6" id="KW-0067">ATP-binding</keyword>
<sequence>MLLNFMLKPNLVKVSHNIGSLGVNCGIRRTLSQQIWKERASEITQSEGSIILIENELNWEKVSSILTRDIGAVNAVGFDCEWANESGRRKPVSLLQLATYSGNCFLFRLNSFQNNIPSSLQVKGWLDLRHLAVQDDLKNCKLGLKSLAKHYLGKTLLNNWRLRASDWESNTLTQDQVTYAAEDAIVGISILLAQLKNLWTPVLEETWETSVCKAIEEVCEPFVEVEFNNEKMKFCFVCGNNEVFIRKNVIPQEYKKYFPPLPELNRDRCFVLLCNQCYESNRIQENNLRQKLAEECDAPVGDSADAEEVEKSLKAANAAIALRENKYHLTLKRLTFLEDILQDYFETNKLTDDLINQAADMHKEISNRWRQWFLDSMKPKYLPEYWPISHDDECLQIKAKISQYPLDSEVRDFYKLFLVGRYGDIDIPYQPDIKVRNLESSSEPDENHWRENELSYSPTEQSEGQTLEKR</sequence>
<evidence type="ECO:0000256" key="3">
    <source>
        <dbReference type="ARBA" id="ARBA00022839"/>
    </source>
</evidence>
<comment type="caution">
    <text evidence="6">The sequence shown here is derived from an EMBL/GenBank/DDBJ whole genome shotgun (WGS) entry which is preliminary data.</text>
</comment>
<evidence type="ECO:0000256" key="1">
    <source>
        <dbReference type="ARBA" id="ARBA00022722"/>
    </source>
</evidence>
<dbReference type="InterPro" id="IPR002562">
    <property type="entry name" value="3'-5'_exonuclease_dom"/>
</dbReference>
<organism evidence="6 7">
    <name type="scientific">Armadillidium nasatum</name>
    <dbReference type="NCBI Taxonomy" id="96803"/>
    <lineage>
        <taxon>Eukaryota</taxon>
        <taxon>Metazoa</taxon>
        <taxon>Ecdysozoa</taxon>
        <taxon>Arthropoda</taxon>
        <taxon>Crustacea</taxon>
        <taxon>Multicrustacea</taxon>
        <taxon>Malacostraca</taxon>
        <taxon>Eumalacostraca</taxon>
        <taxon>Peracarida</taxon>
        <taxon>Isopoda</taxon>
        <taxon>Oniscidea</taxon>
        <taxon>Crinocheta</taxon>
        <taxon>Armadillidiidae</taxon>
        <taxon>Armadillidium</taxon>
    </lineage>
</organism>
<evidence type="ECO:0000259" key="5">
    <source>
        <dbReference type="Pfam" id="PF01612"/>
    </source>
</evidence>
<dbReference type="Pfam" id="PF01612">
    <property type="entry name" value="DNA_pol_A_exo1"/>
    <property type="match status" value="1"/>
</dbReference>
<evidence type="ECO:0000256" key="2">
    <source>
        <dbReference type="ARBA" id="ARBA00022801"/>
    </source>
</evidence>
<dbReference type="GO" id="GO:0005737">
    <property type="term" value="C:cytoplasm"/>
    <property type="evidence" value="ECO:0007669"/>
    <property type="project" value="TreeGrafter"/>
</dbReference>
<dbReference type="GO" id="GO:0004386">
    <property type="term" value="F:helicase activity"/>
    <property type="evidence" value="ECO:0007669"/>
    <property type="project" value="UniProtKB-KW"/>
</dbReference>
<dbReference type="GO" id="GO:0008408">
    <property type="term" value="F:3'-5' exonuclease activity"/>
    <property type="evidence" value="ECO:0007669"/>
    <property type="project" value="InterPro"/>
</dbReference>
<feature type="domain" description="3'-5' exonuclease" evidence="5">
    <location>
        <begin position="142"/>
        <end position="190"/>
    </location>
</feature>
<name>A0A5N5SS56_9CRUS</name>
<dbReference type="GO" id="GO:0006139">
    <property type="term" value="P:nucleobase-containing compound metabolic process"/>
    <property type="evidence" value="ECO:0007669"/>
    <property type="project" value="InterPro"/>
</dbReference>
<dbReference type="AlphaFoldDB" id="A0A5N5SS56"/>
<proteinExistence type="predicted"/>
<keyword evidence="2" id="KW-0378">Hydrolase</keyword>
<evidence type="ECO:0000313" key="6">
    <source>
        <dbReference type="EMBL" id="KAB7496812.1"/>
    </source>
</evidence>
<dbReference type="SUPFAM" id="SSF53098">
    <property type="entry name" value="Ribonuclease H-like"/>
    <property type="match status" value="1"/>
</dbReference>
<gene>
    <name evidence="6" type="primary">Wrn</name>
    <name evidence="6" type="ORF">Anas_09648</name>
</gene>
<dbReference type="InterPro" id="IPR051132">
    <property type="entry name" value="3-5_Exonuclease_domain"/>
</dbReference>
<accession>A0A5N5SS56</accession>
<feature type="compositionally biased region" description="Polar residues" evidence="4">
    <location>
        <begin position="454"/>
        <end position="470"/>
    </location>
</feature>
<keyword evidence="7" id="KW-1185">Reference proteome</keyword>
<keyword evidence="6" id="KW-0347">Helicase</keyword>
<dbReference type="Gene3D" id="3.30.420.10">
    <property type="entry name" value="Ribonuclease H-like superfamily/Ribonuclease H"/>
    <property type="match status" value="2"/>
</dbReference>
<keyword evidence="6" id="KW-0547">Nucleotide-binding</keyword>
<dbReference type="OrthoDB" id="1920326at2759"/>
<dbReference type="InterPro" id="IPR036397">
    <property type="entry name" value="RNaseH_sf"/>
</dbReference>
<reference evidence="6 7" key="1">
    <citation type="journal article" date="2019" name="PLoS Biol.">
        <title>Sex chromosomes control vertical transmission of feminizing Wolbachia symbionts in an isopod.</title>
        <authorList>
            <person name="Becking T."/>
            <person name="Chebbi M.A."/>
            <person name="Giraud I."/>
            <person name="Moumen B."/>
            <person name="Laverre T."/>
            <person name="Caubet Y."/>
            <person name="Peccoud J."/>
            <person name="Gilbert C."/>
            <person name="Cordaux R."/>
        </authorList>
    </citation>
    <scope>NUCLEOTIDE SEQUENCE [LARGE SCALE GENOMIC DNA]</scope>
    <source>
        <strain evidence="6">ANa2</strain>
        <tissue evidence="6">Whole body excluding digestive tract and cuticle</tissue>
    </source>
</reference>
<dbReference type="Proteomes" id="UP000326759">
    <property type="component" value="Unassembled WGS sequence"/>
</dbReference>
<protein>
    <submittedName>
        <fullName evidence="6">Werner syndrome ATP-dependent helicase-like protein</fullName>
    </submittedName>
</protein>
<dbReference type="GO" id="GO:0003676">
    <property type="term" value="F:nucleic acid binding"/>
    <property type="evidence" value="ECO:0007669"/>
    <property type="project" value="InterPro"/>
</dbReference>
<dbReference type="EMBL" id="SEYY01021008">
    <property type="protein sequence ID" value="KAB7496812.1"/>
    <property type="molecule type" value="Genomic_DNA"/>
</dbReference>
<keyword evidence="1" id="KW-0540">Nuclease</keyword>
<evidence type="ECO:0000313" key="7">
    <source>
        <dbReference type="Proteomes" id="UP000326759"/>
    </source>
</evidence>
<dbReference type="GO" id="GO:0005634">
    <property type="term" value="C:nucleus"/>
    <property type="evidence" value="ECO:0007669"/>
    <property type="project" value="TreeGrafter"/>
</dbReference>
<keyword evidence="3" id="KW-0269">Exonuclease</keyword>
<dbReference type="PANTHER" id="PTHR13620">
    <property type="entry name" value="3-5 EXONUCLEASE"/>
    <property type="match status" value="1"/>
</dbReference>